<proteinExistence type="predicted"/>
<reference evidence="1" key="1">
    <citation type="journal article" date="2014" name="Nucleic Acids Res.">
        <title>The evolutionary dynamics of variant antigen genes in Babesia reveal a history of genomic innovation underlying host-parasite interaction.</title>
        <authorList>
            <person name="Jackson A.P."/>
            <person name="Otto T.D."/>
            <person name="Darby A."/>
            <person name="Ramaprasad A."/>
            <person name="Xia D."/>
            <person name="Echaide I.E."/>
            <person name="Farber M."/>
            <person name="Gahlot S."/>
            <person name="Gamble J."/>
            <person name="Gupta D."/>
            <person name="Gupta Y."/>
            <person name="Jackson L."/>
            <person name="Malandrin L."/>
            <person name="Malas T.B."/>
            <person name="Moussa E."/>
            <person name="Nair M."/>
            <person name="Reid A.J."/>
            <person name="Sanders M."/>
            <person name="Sharma J."/>
            <person name="Tracey A."/>
            <person name="Quail M.A."/>
            <person name="Weir W."/>
            <person name="Wastling J.M."/>
            <person name="Hall N."/>
            <person name="Willadsen P."/>
            <person name="Lingelbach K."/>
            <person name="Shiels B."/>
            <person name="Tait A."/>
            <person name="Berriman M."/>
            <person name="Allred D.R."/>
            <person name="Pain A."/>
        </authorList>
    </citation>
    <scope>NUCLEOTIDE SEQUENCE</scope>
    <source>
        <strain evidence="1">1802A</strain>
    </source>
</reference>
<sequence length="111" mass="12394">MRISDFMVWLETNWESFNNETYWGVNSVTAAIEDDRDIGIVILFKGNVCNNVIRHLPSACRIKGIPFVSITKSVIMPKKTPVAQINAVGIGRANTVLMELSRPLISKCNIT</sequence>
<gene>
    <name evidence="1" type="ORF">X943_001608</name>
</gene>
<dbReference type="AlphaFoldDB" id="A0AAD9GJV3"/>
<evidence type="ECO:0000313" key="1">
    <source>
        <dbReference type="EMBL" id="KAK1939618.1"/>
    </source>
</evidence>
<name>A0AAD9GJV3_BABDI</name>
<keyword evidence="2" id="KW-1185">Reference proteome</keyword>
<accession>A0AAD9GJV3</accession>
<protein>
    <submittedName>
        <fullName evidence="1">Uncharacterized protein</fullName>
    </submittedName>
</protein>
<dbReference type="EMBL" id="JAHBMH010000007">
    <property type="protein sequence ID" value="KAK1939618.1"/>
    <property type="molecule type" value="Genomic_DNA"/>
</dbReference>
<comment type="caution">
    <text evidence="1">The sequence shown here is derived from an EMBL/GenBank/DDBJ whole genome shotgun (WGS) entry which is preliminary data.</text>
</comment>
<evidence type="ECO:0000313" key="2">
    <source>
        <dbReference type="Proteomes" id="UP001195914"/>
    </source>
</evidence>
<reference evidence="1" key="2">
    <citation type="submission" date="2021-05" db="EMBL/GenBank/DDBJ databases">
        <authorList>
            <person name="Pain A."/>
        </authorList>
    </citation>
    <scope>NUCLEOTIDE SEQUENCE</scope>
    <source>
        <strain evidence="1">1802A</strain>
    </source>
</reference>
<dbReference type="Proteomes" id="UP001195914">
    <property type="component" value="Unassembled WGS sequence"/>
</dbReference>
<organism evidence="1 2">
    <name type="scientific">Babesia divergens</name>
    <dbReference type="NCBI Taxonomy" id="32595"/>
    <lineage>
        <taxon>Eukaryota</taxon>
        <taxon>Sar</taxon>
        <taxon>Alveolata</taxon>
        <taxon>Apicomplexa</taxon>
        <taxon>Aconoidasida</taxon>
        <taxon>Piroplasmida</taxon>
        <taxon>Babesiidae</taxon>
        <taxon>Babesia</taxon>
    </lineage>
</organism>